<keyword evidence="4 13" id="KW-0812">Transmembrane</keyword>
<comment type="similarity">
    <text evidence="2 13">Belongs to the cation transport ATPase (P-type) (TC 3.A.3) family. Type IB subfamily.</text>
</comment>
<dbReference type="EMBL" id="PYDT01000003">
    <property type="protein sequence ID" value="THU67375.1"/>
    <property type="molecule type" value="Genomic_DNA"/>
</dbReference>
<comment type="catalytic activity">
    <reaction evidence="11">
        <text>Zn(2+)(in) + ATP + H2O = Zn(2+)(out) + ADP + phosphate + H(+)</text>
        <dbReference type="Rhea" id="RHEA:20621"/>
        <dbReference type="ChEBI" id="CHEBI:15377"/>
        <dbReference type="ChEBI" id="CHEBI:15378"/>
        <dbReference type="ChEBI" id="CHEBI:29105"/>
        <dbReference type="ChEBI" id="CHEBI:30616"/>
        <dbReference type="ChEBI" id="CHEBI:43474"/>
        <dbReference type="ChEBI" id="CHEBI:456216"/>
        <dbReference type="EC" id="7.2.2.12"/>
    </reaction>
</comment>
<evidence type="ECO:0000256" key="4">
    <source>
        <dbReference type="ARBA" id="ARBA00022692"/>
    </source>
</evidence>
<evidence type="ECO:0000256" key="13">
    <source>
        <dbReference type="RuleBase" id="RU362081"/>
    </source>
</evidence>
<dbReference type="PROSITE" id="PS01229">
    <property type="entry name" value="COF_2"/>
    <property type="match status" value="1"/>
</dbReference>
<dbReference type="SUPFAM" id="SSF55008">
    <property type="entry name" value="HMA, heavy metal-associated domain"/>
    <property type="match status" value="1"/>
</dbReference>
<protein>
    <recommendedName>
        <fullName evidence="14">HMA domain-containing protein</fullName>
    </recommendedName>
</protein>
<dbReference type="InterPro" id="IPR018303">
    <property type="entry name" value="ATPase_P-typ_P_site"/>
</dbReference>
<evidence type="ECO:0000313" key="15">
    <source>
        <dbReference type="EMBL" id="THU67375.1"/>
    </source>
</evidence>
<dbReference type="FunFam" id="2.70.150.10:FF:000002">
    <property type="entry name" value="Copper-transporting ATPase 1, putative"/>
    <property type="match status" value="1"/>
</dbReference>
<evidence type="ECO:0000256" key="1">
    <source>
        <dbReference type="ARBA" id="ARBA00004141"/>
    </source>
</evidence>
<dbReference type="GO" id="GO:0005524">
    <property type="term" value="F:ATP binding"/>
    <property type="evidence" value="ECO:0007669"/>
    <property type="project" value="UniProtKB-UniRule"/>
</dbReference>
<comment type="catalytic activity">
    <reaction evidence="12">
        <text>Cd(2+)(in) + ATP + H2O = Cd(2+)(out) + ADP + phosphate + H(+)</text>
        <dbReference type="Rhea" id="RHEA:12132"/>
        <dbReference type="ChEBI" id="CHEBI:15377"/>
        <dbReference type="ChEBI" id="CHEBI:15378"/>
        <dbReference type="ChEBI" id="CHEBI:30616"/>
        <dbReference type="ChEBI" id="CHEBI:43474"/>
        <dbReference type="ChEBI" id="CHEBI:48775"/>
        <dbReference type="ChEBI" id="CHEBI:456216"/>
        <dbReference type="EC" id="7.2.2.21"/>
    </reaction>
</comment>
<dbReference type="GO" id="GO:0016020">
    <property type="term" value="C:membrane"/>
    <property type="evidence" value="ECO:0007669"/>
    <property type="project" value="UniProtKB-SubCell"/>
</dbReference>
<comment type="caution">
    <text evidence="15">The sequence shown here is derived from an EMBL/GenBank/DDBJ whole genome shotgun (WGS) entry which is preliminary data.</text>
</comment>
<dbReference type="NCBIfam" id="TIGR01525">
    <property type="entry name" value="ATPase-IB_hvy"/>
    <property type="match status" value="1"/>
</dbReference>
<dbReference type="InterPro" id="IPR023214">
    <property type="entry name" value="HAD_sf"/>
</dbReference>
<dbReference type="InterPro" id="IPR059000">
    <property type="entry name" value="ATPase_P-type_domA"/>
</dbReference>
<evidence type="ECO:0000256" key="3">
    <source>
        <dbReference type="ARBA" id="ARBA00022539"/>
    </source>
</evidence>
<dbReference type="GO" id="GO:0016887">
    <property type="term" value="F:ATP hydrolysis activity"/>
    <property type="evidence" value="ECO:0007669"/>
    <property type="project" value="InterPro"/>
</dbReference>
<evidence type="ECO:0000259" key="14">
    <source>
        <dbReference type="PROSITE" id="PS50846"/>
    </source>
</evidence>
<dbReference type="NCBIfam" id="TIGR01494">
    <property type="entry name" value="ATPase_P-type"/>
    <property type="match status" value="1"/>
</dbReference>
<keyword evidence="16" id="KW-1185">Reference proteome</keyword>
<evidence type="ECO:0000256" key="9">
    <source>
        <dbReference type="ARBA" id="ARBA00022989"/>
    </source>
</evidence>
<evidence type="ECO:0000256" key="6">
    <source>
        <dbReference type="ARBA" id="ARBA00022741"/>
    </source>
</evidence>
<dbReference type="PROSITE" id="PS50846">
    <property type="entry name" value="HMA_2"/>
    <property type="match status" value="1"/>
</dbReference>
<dbReference type="InterPro" id="IPR051014">
    <property type="entry name" value="Cation_Transport_ATPase_IB"/>
</dbReference>
<dbReference type="InterPro" id="IPR023298">
    <property type="entry name" value="ATPase_P-typ_TM_dom_sf"/>
</dbReference>
<dbReference type="InterPro" id="IPR044492">
    <property type="entry name" value="P_typ_ATPase_HD_dom"/>
</dbReference>
<comment type="subcellular location">
    <subcellularLocation>
        <location evidence="1">Membrane</location>
        <topology evidence="1">Multi-pass membrane protein</topology>
    </subcellularLocation>
</comment>
<dbReference type="SFLD" id="SFLDG00002">
    <property type="entry name" value="C1.7:_P-type_atpase_like"/>
    <property type="match status" value="1"/>
</dbReference>
<gene>
    <name evidence="15" type="ORF">C4D60_Mb05t23990</name>
</gene>
<dbReference type="Gene3D" id="2.70.150.10">
    <property type="entry name" value="Calcium-transporting ATPase, cytoplasmic transduction domain A"/>
    <property type="match status" value="1"/>
</dbReference>
<feature type="domain" description="HMA" evidence="14">
    <location>
        <begin position="16"/>
        <end position="82"/>
    </location>
</feature>
<dbReference type="InterPro" id="IPR023299">
    <property type="entry name" value="ATPase_P-typ_cyto_dom_N"/>
</dbReference>
<dbReference type="InterPro" id="IPR001757">
    <property type="entry name" value="P_typ_ATPase"/>
</dbReference>
<dbReference type="SUPFAM" id="SSF81653">
    <property type="entry name" value="Calcium ATPase, transduction domain A"/>
    <property type="match status" value="1"/>
</dbReference>
<dbReference type="FunFam" id="3.40.1110.10:FF:000043">
    <property type="entry name" value="Putative cadmium/zinc-transporting ATPase 3"/>
    <property type="match status" value="1"/>
</dbReference>
<evidence type="ECO:0000256" key="11">
    <source>
        <dbReference type="ARBA" id="ARBA00047308"/>
    </source>
</evidence>
<dbReference type="SFLD" id="SFLDF00027">
    <property type="entry name" value="p-type_atpase"/>
    <property type="match status" value="1"/>
</dbReference>
<sequence>MEEQGSPKRSKEVRPQKSYFEVLGLCCPSEVPLIENILSSLDGIQKVSVIVPSKMVIVIHDSLIISQLQIVKALNQARLEATVRAYGTDAIVKKWPSPYILASGLLLSASMFKHFFHPLKWLAIAAVVAGLPPIVLRSVAAIRTCTLDTNILLLATAGMSTLMRMAPQKAILAETDEVVDAQDVKINTILAVKAGEVIPIDGVVVEGQSEVDESSLTGESFPVIKQPQSPVWAGTLNIDGYISVCTTALAEQSAVARMARLVEEAQNRRSKTQTLIDSCAKYYTPAVVTIAAGVAVVPMLMRINDTKRWFRLALVLLVSACPCALVLSTPVATFCALLRAARAGLFIKGGDVLENLAGITVVAFDKTGTLTKGEFTVMDFRSISSNVSLHTLLYWVSSIESKSSHPMASALVDYAKSNSIKPKPENVREFHIYPGEGIHGEIDGKNIYIGNKRIASRAACKTVPNMEGMEGINYGYIFLDMIPIGIFTLSDTCRAGAAQALKALKSLGIKCAMLTGDTNEAAIHAQNQLGHAIEIIHAELLPEDKVRIIGDLQAGEGSIAMIGDGMNDAPSLAMADVGISMGISGSAVAKETSHITLMSNDISKGDKEKTHENCMNQDSQIESSIASHCCHESLADKANATQEHSILITDGKVQHGDGLLKENTSKNVACSHKPDIRENCCESHVICSSSKFCRGTDKEKHGECCITHRHVCGKEQQGCSSSQGIIERRMIGGCCNSYRKRCGKKDSCCANGNVLLPEIILEVEESPN</sequence>
<feature type="transmembrane region" description="Helical" evidence="13">
    <location>
        <begin position="312"/>
        <end position="332"/>
    </location>
</feature>
<evidence type="ECO:0000256" key="7">
    <source>
        <dbReference type="ARBA" id="ARBA00022840"/>
    </source>
</evidence>
<proteinExistence type="inferred from homology"/>
<dbReference type="InterPro" id="IPR027256">
    <property type="entry name" value="P-typ_ATPase_IB"/>
</dbReference>
<organism evidence="15 16">
    <name type="scientific">Musa balbisiana</name>
    <name type="common">Banana</name>
    <dbReference type="NCBI Taxonomy" id="52838"/>
    <lineage>
        <taxon>Eukaryota</taxon>
        <taxon>Viridiplantae</taxon>
        <taxon>Streptophyta</taxon>
        <taxon>Embryophyta</taxon>
        <taxon>Tracheophyta</taxon>
        <taxon>Spermatophyta</taxon>
        <taxon>Magnoliopsida</taxon>
        <taxon>Liliopsida</taxon>
        <taxon>Zingiberales</taxon>
        <taxon>Musaceae</taxon>
        <taxon>Musa</taxon>
    </lineage>
</organism>
<dbReference type="PRINTS" id="PR00119">
    <property type="entry name" value="CATATPASE"/>
</dbReference>
<reference evidence="15 16" key="1">
    <citation type="journal article" date="2019" name="Nat. Plants">
        <title>Genome sequencing of Musa balbisiana reveals subgenome evolution and function divergence in polyploid bananas.</title>
        <authorList>
            <person name="Yao X."/>
        </authorList>
    </citation>
    <scope>NUCLEOTIDE SEQUENCE [LARGE SCALE GENOMIC DNA]</scope>
    <source>
        <strain evidence="16">cv. DH-PKW</strain>
        <tissue evidence="15">Leaves</tissue>
    </source>
</reference>
<dbReference type="GO" id="GO:0046872">
    <property type="term" value="F:metal ion binding"/>
    <property type="evidence" value="ECO:0007669"/>
    <property type="project" value="UniProtKB-KW"/>
</dbReference>
<dbReference type="Gene3D" id="3.40.1110.10">
    <property type="entry name" value="Calcium-transporting ATPase, cytoplasmic domain N"/>
    <property type="match status" value="1"/>
</dbReference>
<accession>A0A4V4H8E7</accession>
<dbReference type="PANTHER" id="PTHR48085:SF5">
    <property type="entry name" value="CADMIUM_ZINC-TRANSPORTING ATPASE HMA4-RELATED"/>
    <property type="match status" value="1"/>
</dbReference>
<dbReference type="GO" id="GO:0008551">
    <property type="term" value="F:P-type cadmium transporter activity"/>
    <property type="evidence" value="ECO:0007669"/>
    <property type="project" value="UniProtKB-EC"/>
</dbReference>
<feature type="transmembrane region" description="Helical" evidence="13">
    <location>
        <begin position="282"/>
        <end position="300"/>
    </location>
</feature>
<keyword evidence="9 13" id="KW-1133">Transmembrane helix</keyword>
<dbReference type="STRING" id="52838.A0A4V4H8E7"/>
<dbReference type="Gene3D" id="3.40.50.1000">
    <property type="entry name" value="HAD superfamily/HAD-like"/>
    <property type="match status" value="1"/>
</dbReference>
<evidence type="ECO:0000256" key="2">
    <source>
        <dbReference type="ARBA" id="ARBA00006024"/>
    </source>
</evidence>
<evidence type="ECO:0000256" key="12">
    <source>
        <dbReference type="ARBA" id="ARBA00049338"/>
    </source>
</evidence>
<dbReference type="InterPro" id="IPR006121">
    <property type="entry name" value="HMA_dom"/>
</dbReference>
<dbReference type="GO" id="GO:0016463">
    <property type="term" value="F:P-type zinc transporter activity"/>
    <property type="evidence" value="ECO:0007669"/>
    <property type="project" value="UniProtKB-EC"/>
</dbReference>
<dbReference type="Pfam" id="PF00122">
    <property type="entry name" value="E1-E2_ATPase"/>
    <property type="match status" value="1"/>
</dbReference>
<keyword evidence="6 13" id="KW-0547">Nucleotide-binding</keyword>
<dbReference type="FunFam" id="3.30.70.100:FF:000022">
    <property type="entry name" value="Putative cadmium/zinc-transporting ATPase 3"/>
    <property type="match status" value="1"/>
</dbReference>
<dbReference type="SUPFAM" id="SSF81665">
    <property type="entry name" value="Calcium ATPase, transmembrane domain M"/>
    <property type="match status" value="1"/>
</dbReference>
<dbReference type="SUPFAM" id="SSF56784">
    <property type="entry name" value="HAD-like"/>
    <property type="match status" value="1"/>
</dbReference>
<dbReference type="Gene3D" id="3.30.70.100">
    <property type="match status" value="1"/>
</dbReference>
<dbReference type="AlphaFoldDB" id="A0A4V4H8E7"/>
<evidence type="ECO:0000313" key="16">
    <source>
        <dbReference type="Proteomes" id="UP000317650"/>
    </source>
</evidence>
<evidence type="ECO:0000256" key="10">
    <source>
        <dbReference type="ARBA" id="ARBA00023136"/>
    </source>
</evidence>
<dbReference type="PANTHER" id="PTHR48085">
    <property type="entry name" value="CADMIUM/ZINC-TRANSPORTING ATPASE HMA2-RELATED"/>
    <property type="match status" value="1"/>
</dbReference>
<dbReference type="InterPro" id="IPR036412">
    <property type="entry name" value="HAD-like_sf"/>
</dbReference>
<keyword evidence="3" id="KW-0104">Cadmium</keyword>
<keyword evidence="10 13" id="KW-0472">Membrane</keyword>
<dbReference type="Proteomes" id="UP000317650">
    <property type="component" value="Chromosome 5"/>
</dbReference>
<dbReference type="InterPro" id="IPR036163">
    <property type="entry name" value="HMA_dom_sf"/>
</dbReference>
<comment type="caution">
    <text evidence="13">Lacks conserved residue(s) required for the propagation of feature annotation.</text>
</comment>
<evidence type="ECO:0000256" key="8">
    <source>
        <dbReference type="ARBA" id="ARBA00022967"/>
    </source>
</evidence>
<keyword evidence="7 13" id="KW-0067">ATP-binding</keyword>
<dbReference type="InterPro" id="IPR008250">
    <property type="entry name" value="ATPase_P-typ_transduc_dom_A_sf"/>
</dbReference>
<dbReference type="NCBIfam" id="TIGR01512">
    <property type="entry name" value="ATPase-IB2_Cd"/>
    <property type="match status" value="1"/>
</dbReference>
<dbReference type="Pfam" id="PF00702">
    <property type="entry name" value="Hydrolase"/>
    <property type="match status" value="1"/>
</dbReference>
<name>A0A4V4H8E7_MUSBA</name>
<evidence type="ECO:0000256" key="5">
    <source>
        <dbReference type="ARBA" id="ARBA00022723"/>
    </source>
</evidence>
<dbReference type="PROSITE" id="PS00154">
    <property type="entry name" value="ATPASE_E1_E2"/>
    <property type="match status" value="1"/>
</dbReference>
<keyword evidence="5 13" id="KW-0479">Metal-binding</keyword>
<keyword evidence="8" id="KW-1278">Translocase</keyword>
<dbReference type="SFLD" id="SFLDS00003">
    <property type="entry name" value="Haloacid_Dehalogenase"/>
    <property type="match status" value="1"/>
</dbReference>